<dbReference type="RefSeq" id="WP_062420813.1">
    <property type="nucleotide sequence ID" value="NZ_BBYA01000005.1"/>
</dbReference>
<dbReference type="PANTHER" id="PTHR36842">
    <property type="entry name" value="PROTEIN TOLB HOMOLOG"/>
    <property type="match status" value="1"/>
</dbReference>
<sequence>MKKSISLIVFTFLILFVGCSPIQHGSTPTFYQNATADVPVSPSATVQIEATIQAAIQATGNVSATQTAIQADVAATNTAIQSTAMAVATQAYRATQTVLESQKKWVIFDSNELSPDGTFHLYKVRADGSGLSRLTNIEIEEGQFDISPDGQFVVFEGWKPNSQSDIYRMKLDGSDLKQLTTAAVSEFLPKWSPDGKYIVYTSDQGKDEIFLMRSDGSGKINVSSSNSTSDRIPLWSPSGKEILFHSFTASLTIDKNFKIGVSKNTSINYVYSMETKRKTPLSNNRFIDYAWSPDGSTIAITCQTGDTSSTENKNISLCLINADTLEVKPLLTQKITEKHNAYFPAWSPDGRWIAYYSQEAEQTTVDIREVTSGESVSLLSNNPTLAGFDIRTISWSPDGKQILFATFDKEIFAVQADGTNLIKLTNSGSTSSIPEWLPEQASKVLNQTFDGLPSETTPTPSTGKPVSTEDWLTYSGKYKSLFTFQYPKDIQLIEMKNGDLLMSTPSGAVLQWSTFSWTFDHEDKDNDFKNLTCQMYASSNVLPIEKKEDPSAQIKKAGWLSGINQGYCHIEVESKLIKKVLYFFNAPMNSKIQLDRTTEQVAQVPRVTFVITVIPGDKEDPDTIFRDVIQTIKFTPMK</sequence>
<reference evidence="3 4" key="1">
    <citation type="submission" date="2015-07" db="EMBL/GenBank/DDBJ databases">
        <title>Genome sequence of Leptolinea tardivitalis DSM 16556.</title>
        <authorList>
            <person name="Hemp J."/>
            <person name="Ward L.M."/>
            <person name="Pace L.A."/>
            <person name="Fischer W.W."/>
        </authorList>
    </citation>
    <scope>NUCLEOTIDE SEQUENCE [LARGE SCALE GENOMIC DNA]</scope>
    <source>
        <strain evidence="3 4">YMTK-2</strain>
    </source>
</reference>
<dbReference type="Pfam" id="PF07676">
    <property type="entry name" value="PD40"/>
    <property type="match status" value="4"/>
</dbReference>
<dbReference type="PANTHER" id="PTHR36842:SF1">
    <property type="entry name" value="PROTEIN TOLB"/>
    <property type="match status" value="1"/>
</dbReference>
<dbReference type="Proteomes" id="UP000050430">
    <property type="component" value="Unassembled WGS sequence"/>
</dbReference>
<feature type="signal peptide" evidence="2">
    <location>
        <begin position="1"/>
        <end position="25"/>
    </location>
</feature>
<dbReference type="InterPro" id="IPR011042">
    <property type="entry name" value="6-blade_b-propeller_TolB-like"/>
</dbReference>
<evidence type="ECO:0000256" key="1">
    <source>
        <dbReference type="ARBA" id="ARBA00009820"/>
    </source>
</evidence>
<dbReference type="InterPro" id="IPR011659">
    <property type="entry name" value="WD40"/>
</dbReference>
<evidence type="ECO:0008006" key="5">
    <source>
        <dbReference type="Google" id="ProtNLM"/>
    </source>
</evidence>
<comment type="caution">
    <text evidence="3">The sequence shown here is derived from an EMBL/GenBank/DDBJ whole genome shotgun (WGS) entry which is preliminary data.</text>
</comment>
<keyword evidence="4" id="KW-1185">Reference proteome</keyword>
<dbReference type="STRING" id="229920.ADM99_13290"/>
<dbReference type="Gene3D" id="2.120.10.30">
    <property type="entry name" value="TolB, C-terminal domain"/>
    <property type="match status" value="2"/>
</dbReference>
<keyword evidence="2" id="KW-0732">Signal</keyword>
<dbReference type="AlphaFoldDB" id="A0A0P6WM14"/>
<dbReference type="OrthoDB" id="166108at2"/>
<dbReference type="PROSITE" id="PS51257">
    <property type="entry name" value="PROKAR_LIPOPROTEIN"/>
    <property type="match status" value="1"/>
</dbReference>
<evidence type="ECO:0000313" key="3">
    <source>
        <dbReference type="EMBL" id="KPL70865.1"/>
    </source>
</evidence>
<proteinExistence type="inferred from homology"/>
<protein>
    <recommendedName>
        <fullName evidence="5">DUF5050 domain-containing protein</fullName>
    </recommendedName>
</protein>
<dbReference type="SUPFAM" id="SSF82171">
    <property type="entry name" value="DPP6 N-terminal domain-like"/>
    <property type="match status" value="1"/>
</dbReference>
<feature type="chain" id="PRO_5006132520" description="DUF5050 domain-containing protein" evidence="2">
    <location>
        <begin position="26"/>
        <end position="638"/>
    </location>
</feature>
<accession>A0A0P6WM14</accession>
<gene>
    <name evidence="3" type="ORF">ADM99_13290</name>
</gene>
<name>A0A0P6WM14_9CHLR</name>
<comment type="similarity">
    <text evidence="1">Belongs to the TolB family.</text>
</comment>
<dbReference type="EMBL" id="LGCK01000013">
    <property type="protein sequence ID" value="KPL70865.1"/>
    <property type="molecule type" value="Genomic_DNA"/>
</dbReference>
<evidence type="ECO:0000256" key="2">
    <source>
        <dbReference type="SAM" id="SignalP"/>
    </source>
</evidence>
<evidence type="ECO:0000313" key="4">
    <source>
        <dbReference type="Proteomes" id="UP000050430"/>
    </source>
</evidence>
<organism evidence="3 4">
    <name type="scientific">Leptolinea tardivitalis</name>
    <dbReference type="NCBI Taxonomy" id="229920"/>
    <lineage>
        <taxon>Bacteria</taxon>
        <taxon>Bacillati</taxon>
        <taxon>Chloroflexota</taxon>
        <taxon>Anaerolineae</taxon>
        <taxon>Anaerolineales</taxon>
        <taxon>Anaerolineaceae</taxon>
        <taxon>Leptolinea</taxon>
    </lineage>
</organism>